<proteinExistence type="predicted"/>
<gene>
    <name evidence="1" type="ORF">NDU88_009985</name>
</gene>
<reference evidence="1" key="1">
    <citation type="journal article" date="2022" name="bioRxiv">
        <title>Sequencing and chromosome-scale assembly of the giantPleurodeles waltlgenome.</title>
        <authorList>
            <person name="Brown T."/>
            <person name="Elewa A."/>
            <person name="Iarovenko S."/>
            <person name="Subramanian E."/>
            <person name="Araus A.J."/>
            <person name="Petzold A."/>
            <person name="Susuki M."/>
            <person name="Suzuki K.-i.T."/>
            <person name="Hayashi T."/>
            <person name="Toyoda A."/>
            <person name="Oliveira C."/>
            <person name="Osipova E."/>
            <person name="Leigh N.D."/>
            <person name="Simon A."/>
            <person name="Yun M.H."/>
        </authorList>
    </citation>
    <scope>NUCLEOTIDE SEQUENCE</scope>
    <source>
        <strain evidence="1">20211129_DDA</strain>
        <tissue evidence="1">Liver</tissue>
    </source>
</reference>
<accession>A0AAV7PXD7</accession>
<keyword evidence="2" id="KW-1185">Reference proteome</keyword>
<name>A0AAV7PXD7_PLEWA</name>
<organism evidence="1 2">
    <name type="scientific">Pleurodeles waltl</name>
    <name type="common">Iberian ribbed newt</name>
    <dbReference type="NCBI Taxonomy" id="8319"/>
    <lineage>
        <taxon>Eukaryota</taxon>
        <taxon>Metazoa</taxon>
        <taxon>Chordata</taxon>
        <taxon>Craniata</taxon>
        <taxon>Vertebrata</taxon>
        <taxon>Euteleostomi</taxon>
        <taxon>Amphibia</taxon>
        <taxon>Batrachia</taxon>
        <taxon>Caudata</taxon>
        <taxon>Salamandroidea</taxon>
        <taxon>Salamandridae</taxon>
        <taxon>Pleurodelinae</taxon>
        <taxon>Pleurodeles</taxon>
    </lineage>
</organism>
<evidence type="ECO:0000313" key="1">
    <source>
        <dbReference type="EMBL" id="KAJ1131650.1"/>
    </source>
</evidence>
<sequence length="173" mass="18195">MAPGYLVLDYLAFSLSRCPLLPADNCLALPGFSCPLPRHEVKQEEGGCHQGSVNCFQWARAYRPPWALCAVFGLAEVRALGRGGASPPPTAPGQSALRPTTPLSQRSLVLDYLPAAPRLGTVSGGNQQALPIYGAGSSLQLQLARYQRTPHSSAGYAGLAPSAPQQLEPLSSS</sequence>
<evidence type="ECO:0000313" key="2">
    <source>
        <dbReference type="Proteomes" id="UP001066276"/>
    </source>
</evidence>
<dbReference type="EMBL" id="JANPWB010000011">
    <property type="protein sequence ID" value="KAJ1131650.1"/>
    <property type="molecule type" value="Genomic_DNA"/>
</dbReference>
<comment type="caution">
    <text evidence="1">The sequence shown here is derived from an EMBL/GenBank/DDBJ whole genome shotgun (WGS) entry which is preliminary data.</text>
</comment>
<dbReference type="Proteomes" id="UP001066276">
    <property type="component" value="Chromosome 7"/>
</dbReference>
<protein>
    <submittedName>
        <fullName evidence="1">Uncharacterized protein</fullName>
    </submittedName>
</protein>
<dbReference type="AlphaFoldDB" id="A0AAV7PXD7"/>